<keyword evidence="1" id="KW-0472">Membrane</keyword>
<evidence type="ECO:0000313" key="4">
    <source>
        <dbReference type="Proteomes" id="UP001225611"/>
    </source>
</evidence>
<evidence type="ECO:0000256" key="1">
    <source>
        <dbReference type="SAM" id="Phobius"/>
    </source>
</evidence>
<name>A0ABY8RXR9_9HYPH</name>
<keyword evidence="3" id="KW-0614">Plasmid</keyword>
<feature type="chain" id="PRO_5046133959" evidence="2">
    <location>
        <begin position="27"/>
        <end position="77"/>
    </location>
</feature>
<keyword evidence="2" id="KW-0732">Signal</keyword>
<proteinExistence type="predicted"/>
<protein>
    <submittedName>
        <fullName evidence="3">Major capsid protein</fullName>
    </submittedName>
</protein>
<keyword evidence="1" id="KW-0812">Transmembrane</keyword>
<feature type="transmembrane region" description="Helical" evidence="1">
    <location>
        <begin position="50"/>
        <end position="71"/>
    </location>
</feature>
<dbReference type="EMBL" id="CP080391">
    <property type="protein sequence ID" value="WHO12058.1"/>
    <property type="molecule type" value="Genomic_DNA"/>
</dbReference>
<dbReference type="Proteomes" id="UP001225611">
    <property type="component" value="Plasmid pO132c"/>
</dbReference>
<evidence type="ECO:0000256" key="2">
    <source>
        <dbReference type="SAM" id="SignalP"/>
    </source>
</evidence>
<gene>
    <name evidence="3" type="ORF">KZ699_26370</name>
</gene>
<accession>A0ABY8RXR9</accession>
<sequence>MEGKMNMKKLLAASALVAFSAGAVFAQEATGPDFSTLTSSIDYSTVITAIMQVAAGIITVLLAISGAKFVLGMIRRA</sequence>
<geneLocation type="plasmid" evidence="3 4">
    <name>pO132c</name>
</geneLocation>
<feature type="signal peptide" evidence="2">
    <location>
        <begin position="1"/>
        <end position="26"/>
    </location>
</feature>
<keyword evidence="1" id="KW-1133">Transmembrane helix</keyword>
<reference evidence="3 4" key="1">
    <citation type="journal article" date="2023" name="Syst. Appl. Microbiol.">
        <title>Agrobacterium cucumeris sp. nov. isolated from crazy roots on cucumber (Cucumis sativus).</title>
        <authorList>
            <person name="Warabieda M."/>
            <person name="Kuzmanovic N."/>
            <person name="Trzcinski P."/>
            <person name="Pulawska J."/>
        </authorList>
    </citation>
    <scope>NUCLEOTIDE SEQUENCE [LARGE SCALE GENOMIC DNA]</scope>
    <source>
        <strain evidence="3 4">O132</strain>
    </source>
</reference>
<organism evidence="3 4">
    <name type="scientific">Agrobacterium cucumeris</name>
    <dbReference type="NCBI Taxonomy" id="2862866"/>
    <lineage>
        <taxon>Bacteria</taxon>
        <taxon>Pseudomonadati</taxon>
        <taxon>Pseudomonadota</taxon>
        <taxon>Alphaproteobacteria</taxon>
        <taxon>Hyphomicrobiales</taxon>
        <taxon>Rhizobiaceae</taxon>
        <taxon>Rhizobium/Agrobacterium group</taxon>
        <taxon>Agrobacterium</taxon>
    </lineage>
</organism>
<keyword evidence="4" id="KW-1185">Reference proteome</keyword>
<evidence type="ECO:0000313" key="3">
    <source>
        <dbReference type="EMBL" id="WHO12058.1"/>
    </source>
</evidence>